<proteinExistence type="predicted"/>
<dbReference type="EMBL" id="JAWDJW010007445">
    <property type="protein sequence ID" value="KAK3062149.1"/>
    <property type="molecule type" value="Genomic_DNA"/>
</dbReference>
<comment type="caution">
    <text evidence="1">The sequence shown here is derived from an EMBL/GenBank/DDBJ whole genome shotgun (WGS) entry which is preliminary data.</text>
</comment>
<keyword evidence="2" id="KW-1185">Reference proteome</keyword>
<gene>
    <name evidence="1" type="ORF">LTS18_004730</name>
</gene>
<reference evidence="1" key="1">
    <citation type="submission" date="2024-09" db="EMBL/GenBank/DDBJ databases">
        <title>Black Yeasts Isolated from many extreme environments.</title>
        <authorList>
            <person name="Coleine C."/>
            <person name="Stajich J.E."/>
            <person name="Selbmann L."/>
        </authorList>
    </citation>
    <scope>NUCLEOTIDE SEQUENCE</scope>
    <source>
        <strain evidence="1">CCFEE 5737</strain>
    </source>
</reference>
<sequence>THESGTGSAPKHGAVSQLPVVGDLDNPLLNLSVPRAFPDQVSVGYYKSLLSNGVTVELAGTDHAVVYQYTLPQRLRPKIVVDVSHVLPSYRGLGWGQGYAGGSFETFSDRHYEGHGTYNNGWNLSPDWTIYFCGKFDQAPMGTRIFRETAPF</sequence>
<organism evidence="1 2">
    <name type="scientific">Coniosporium uncinatum</name>
    <dbReference type="NCBI Taxonomy" id="93489"/>
    <lineage>
        <taxon>Eukaryota</taxon>
        <taxon>Fungi</taxon>
        <taxon>Dikarya</taxon>
        <taxon>Ascomycota</taxon>
        <taxon>Pezizomycotina</taxon>
        <taxon>Dothideomycetes</taxon>
        <taxon>Dothideomycetes incertae sedis</taxon>
        <taxon>Coniosporium</taxon>
    </lineage>
</organism>
<protein>
    <submittedName>
        <fullName evidence="1">Uncharacterized protein</fullName>
    </submittedName>
</protein>
<feature type="non-terminal residue" evidence="1">
    <location>
        <position position="1"/>
    </location>
</feature>
<dbReference type="Proteomes" id="UP001186974">
    <property type="component" value="Unassembled WGS sequence"/>
</dbReference>
<name>A0ACC3D5U8_9PEZI</name>
<accession>A0ACC3D5U8</accession>
<evidence type="ECO:0000313" key="2">
    <source>
        <dbReference type="Proteomes" id="UP001186974"/>
    </source>
</evidence>
<evidence type="ECO:0000313" key="1">
    <source>
        <dbReference type="EMBL" id="KAK3062149.1"/>
    </source>
</evidence>